<name>A0ABU6QKS2_9FABA</name>
<evidence type="ECO:0000313" key="2">
    <source>
        <dbReference type="Proteomes" id="UP001341840"/>
    </source>
</evidence>
<dbReference type="EMBL" id="JASCZI010000516">
    <property type="protein sequence ID" value="MED6112215.1"/>
    <property type="molecule type" value="Genomic_DNA"/>
</dbReference>
<dbReference type="Proteomes" id="UP001341840">
    <property type="component" value="Unassembled WGS sequence"/>
</dbReference>
<accession>A0ABU6QKS2</accession>
<comment type="caution">
    <text evidence="1">The sequence shown here is derived from an EMBL/GenBank/DDBJ whole genome shotgun (WGS) entry which is preliminary data.</text>
</comment>
<gene>
    <name evidence="1" type="ORF">PIB30_059647</name>
</gene>
<keyword evidence="2" id="KW-1185">Reference proteome</keyword>
<organism evidence="1 2">
    <name type="scientific">Stylosanthes scabra</name>
    <dbReference type="NCBI Taxonomy" id="79078"/>
    <lineage>
        <taxon>Eukaryota</taxon>
        <taxon>Viridiplantae</taxon>
        <taxon>Streptophyta</taxon>
        <taxon>Embryophyta</taxon>
        <taxon>Tracheophyta</taxon>
        <taxon>Spermatophyta</taxon>
        <taxon>Magnoliopsida</taxon>
        <taxon>eudicotyledons</taxon>
        <taxon>Gunneridae</taxon>
        <taxon>Pentapetalae</taxon>
        <taxon>rosids</taxon>
        <taxon>fabids</taxon>
        <taxon>Fabales</taxon>
        <taxon>Fabaceae</taxon>
        <taxon>Papilionoideae</taxon>
        <taxon>50 kb inversion clade</taxon>
        <taxon>dalbergioids sensu lato</taxon>
        <taxon>Dalbergieae</taxon>
        <taxon>Pterocarpus clade</taxon>
        <taxon>Stylosanthes</taxon>
    </lineage>
</organism>
<sequence>MGGVAHYLSHSQLPAFHLYRRPPLPPSINSSNSGILTAVALLSSVFFPNRRIFIPVEACYFTFVLVPCFRRGVRMILACQFGTAIRKSTNPRVTVIQRRSQSTKIQQK</sequence>
<proteinExistence type="predicted"/>
<protein>
    <submittedName>
        <fullName evidence="1">Uncharacterized protein</fullName>
    </submittedName>
</protein>
<reference evidence="1 2" key="1">
    <citation type="journal article" date="2023" name="Plants (Basel)">
        <title>Bridging the Gap: Combining Genomics and Transcriptomics Approaches to Understand Stylosanthes scabra, an Orphan Legume from the Brazilian Caatinga.</title>
        <authorList>
            <person name="Ferreira-Neto J.R.C."/>
            <person name="da Silva M.D."/>
            <person name="Binneck E."/>
            <person name="de Melo N.F."/>
            <person name="da Silva R.H."/>
            <person name="de Melo A.L.T.M."/>
            <person name="Pandolfi V."/>
            <person name="Bustamante F.O."/>
            <person name="Brasileiro-Vidal A.C."/>
            <person name="Benko-Iseppon A.M."/>
        </authorList>
    </citation>
    <scope>NUCLEOTIDE SEQUENCE [LARGE SCALE GENOMIC DNA]</scope>
    <source>
        <tissue evidence="1">Leaves</tissue>
    </source>
</reference>
<evidence type="ECO:0000313" key="1">
    <source>
        <dbReference type="EMBL" id="MED6112215.1"/>
    </source>
</evidence>